<sequence>MNTWALVAFAFWALFLRYLPQILNFLRLQRFAKTLPGPSVGELIANVKKGEILNWLKELRERHGPVFRIWLGKDLMVMFSDPEDVRQLLGNNALLYKSRNYRLLEPWLGKGLLTNGGESWHRRRKLLTPGFHFRILSEFKEPMEENCRILVSRLKERANGEAFDIYPYITLFALDAICETAMGIKKHAQLQSDSEYVKAVQTICRVMHKQSFSFWQRLNIFFKYTEMGKERDGALRVLHDETNRVIRLRREQLLKEREQQKQKEKEQEKENEDKAEENDVGGKRRLAFLDMLLLTQLEGGAELSDVDIREEVDTFMFEGHDTTSSAIAFALSLLSKHAEVQQRAYEEARDLEGREKESMPYLEAIIKETLRLYPSVPFFSRQVLEDMQVGKHTVPKGASINCLIYMLHRDPVNFPDPERFDPDRFYLNEKQMHPFAFAAFSAGPRNCIGQKFAMLELKCSLSSLLRSYQFMPDKDHQPIPLAELVMKSGNGVRLSIKPRRLN</sequence>
<evidence type="ECO:0000256" key="5">
    <source>
        <dbReference type="ARBA" id="ARBA00022617"/>
    </source>
</evidence>
<keyword evidence="17" id="KW-1185">Reference proteome</keyword>
<evidence type="ECO:0000256" key="15">
    <source>
        <dbReference type="SAM" id="MobiDB-lite"/>
    </source>
</evidence>
<dbReference type="GO" id="GO:0016705">
    <property type="term" value="F:oxidoreductase activity, acting on paired donors, with incorporation or reduction of molecular oxygen"/>
    <property type="evidence" value="ECO:0007669"/>
    <property type="project" value="InterPro"/>
</dbReference>
<keyword evidence="9 14" id="KW-0560">Oxidoreductase</keyword>
<feature type="binding site" description="axial binding residue" evidence="13">
    <location>
        <position position="447"/>
    </location>
    <ligand>
        <name>heme</name>
        <dbReference type="ChEBI" id="CHEBI:30413"/>
    </ligand>
    <ligandPart>
        <name>Fe</name>
        <dbReference type="ChEBI" id="CHEBI:18248"/>
    </ligandPart>
</feature>
<organism evidence="16 17">
    <name type="scientific">Drosophila madeirensis</name>
    <name type="common">Fruit fly</name>
    <dbReference type="NCBI Taxonomy" id="30013"/>
    <lineage>
        <taxon>Eukaryota</taxon>
        <taxon>Metazoa</taxon>
        <taxon>Ecdysozoa</taxon>
        <taxon>Arthropoda</taxon>
        <taxon>Hexapoda</taxon>
        <taxon>Insecta</taxon>
        <taxon>Pterygota</taxon>
        <taxon>Neoptera</taxon>
        <taxon>Endopterygota</taxon>
        <taxon>Diptera</taxon>
        <taxon>Brachycera</taxon>
        <taxon>Muscomorpha</taxon>
        <taxon>Ephydroidea</taxon>
        <taxon>Drosophilidae</taxon>
        <taxon>Drosophila</taxon>
        <taxon>Sophophora</taxon>
    </lineage>
</organism>
<evidence type="ECO:0000256" key="13">
    <source>
        <dbReference type="PIRSR" id="PIRSR602401-1"/>
    </source>
</evidence>
<gene>
    <name evidence="16" type="ORF">DMAD_02360</name>
</gene>
<dbReference type="Proteomes" id="UP001500889">
    <property type="component" value="Chromosome A"/>
</dbReference>
<evidence type="ECO:0000256" key="1">
    <source>
        <dbReference type="ARBA" id="ARBA00001971"/>
    </source>
</evidence>
<dbReference type="Pfam" id="PF00067">
    <property type="entry name" value="p450"/>
    <property type="match status" value="1"/>
</dbReference>
<evidence type="ECO:0000256" key="11">
    <source>
        <dbReference type="ARBA" id="ARBA00023033"/>
    </source>
</evidence>
<evidence type="ECO:0000256" key="7">
    <source>
        <dbReference type="ARBA" id="ARBA00022824"/>
    </source>
</evidence>
<dbReference type="SUPFAM" id="SSF48264">
    <property type="entry name" value="Cytochrome P450"/>
    <property type="match status" value="1"/>
</dbReference>
<dbReference type="AlphaFoldDB" id="A0AAU9G5F8"/>
<comment type="subcellular location">
    <subcellularLocation>
        <location evidence="3">Endoplasmic reticulum membrane</location>
        <topology evidence="3">Peripheral membrane protein</topology>
    </subcellularLocation>
    <subcellularLocation>
        <location evidence="2">Microsome membrane</location>
        <topology evidence="2">Peripheral membrane protein</topology>
    </subcellularLocation>
</comment>
<name>A0AAU9G5F8_DROMD</name>
<evidence type="ECO:0000256" key="10">
    <source>
        <dbReference type="ARBA" id="ARBA00023004"/>
    </source>
</evidence>
<keyword evidence="11 14" id="KW-0503">Monooxygenase</keyword>
<proteinExistence type="inferred from homology"/>
<feature type="region of interest" description="Disordered" evidence="15">
    <location>
        <begin position="256"/>
        <end position="279"/>
    </location>
</feature>
<dbReference type="InterPro" id="IPR001128">
    <property type="entry name" value="Cyt_P450"/>
</dbReference>
<keyword evidence="12" id="KW-0472">Membrane</keyword>
<dbReference type="GO" id="GO:0005506">
    <property type="term" value="F:iron ion binding"/>
    <property type="evidence" value="ECO:0007669"/>
    <property type="project" value="InterPro"/>
</dbReference>
<evidence type="ECO:0000256" key="14">
    <source>
        <dbReference type="RuleBase" id="RU000461"/>
    </source>
</evidence>
<evidence type="ECO:0000256" key="3">
    <source>
        <dbReference type="ARBA" id="ARBA00004406"/>
    </source>
</evidence>
<comment type="cofactor">
    <cofactor evidence="1 13">
        <name>heme</name>
        <dbReference type="ChEBI" id="CHEBI:30413"/>
    </cofactor>
</comment>
<dbReference type="PROSITE" id="PS00086">
    <property type="entry name" value="CYTOCHROME_P450"/>
    <property type="match status" value="1"/>
</dbReference>
<evidence type="ECO:0000256" key="2">
    <source>
        <dbReference type="ARBA" id="ARBA00004174"/>
    </source>
</evidence>
<accession>A0AAU9G5F8</accession>
<feature type="compositionally biased region" description="Basic and acidic residues" evidence="15">
    <location>
        <begin position="256"/>
        <end position="272"/>
    </location>
</feature>
<keyword evidence="5 13" id="KW-0349">Heme</keyword>
<dbReference type="PRINTS" id="PR00385">
    <property type="entry name" value="P450"/>
</dbReference>
<dbReference type="InterPro" id="IPR002401">
    <property type="entry name" value="Cyt_P450_E_grp-I"/>
</dbReference>
<dbReference type="Gene3D" id="1.10.630.10">
    <property type="entry name" value="Cytochrome P450"/>
    <property type="match status" value="1"/>
</dbReference>
<evidence type="ECO:0000256" key="8">
    <source>
        <dbReference type="ARBA" id="ARBA00022848"/>
    </source>
</evidence>
<dbReference type="GO" id="GO:0005789">
    <property type="term" value="C:endoplasmic reticulum membrane"/>
    <property type="evidence" value="ECO:0007669"/>
    <property type="project" value="UniProtKB-SubCell"/>
</dbReference>
<dbReference type="PANTHER" id="PTHR24291">
    <property type="entry name" value="CYTOCHROME P450 FAMILY 4"/>
    <property type="match status" value="1"/>
</dbReference>
<dbReference type="InterPro" id="IPR017972">
    <property type="entry name" value="Cyt_P450_CS"/>
</dbReference>
<evidence type="ECO:0000256" key="4">
    <source>
        <dbReference type="ARBA" id="ARBA00010617"/>
    </source>
</evidence>
<evidence type="ECO:0000313" key="16">
    <source>
        <dbReference type="EMBL" id="BFG03006.1"/>
    </source>
</evidence>
<dbReference type="CDD" id="cd20628">
    <property type="entry name" value="CYP4"/>
    <property type="match status" value="1"/>
</dbReference>
<protein>
    <submittedName>
        <fullName evidence="16">Probable cytochrome P450 4s3</fullName>
    </submittedName>
</protein>
<keyword evidence="8" id="KW-0492">Microsome</keyword>
<evidence type="ECO:0000256" key="9">
    <source>
        <dbReference type="ARBA" id="ARBA00023002"/>
    </source>
</evidence>
<comment type="similarity">
    <text evidence="4 14">Belongs to the cytochrome P450 family.</text>
</comment>
<keyword evidence="10 13" id="KW-0408">Iron</keyword>
<dbReference type="PANTHER" id="PTHR24291:SF203">
    <property type="entry name" value="CYTOCHROME P450 4D1-RELATED"/>
    <property type="match status" value="1"/>
</dbReference>
<dbReference type="PRINTS" id="PR00463">
    <property type="entry name" value="EP450I"/>
</dbReference>
<reference evidence="16 17" key="1">
    <citation type="submission" date="2024-02" db="EMBL/GenBank/DDBJ databases">
        <title>A chromosome-level genome assembly of Drosophila madeirensis, a fruit fly species endemic to Madeira island.</title>
        <authorList>
            <person name="Tomihara K."/>
            <person name="Llopart A."/>
            <person name="Yamamoto D."/>
        </authorList>
    </citation>
    <scope>NUCLEOTIDE SEQUENCE [LARGE SCALE GENOMIC DNA]</scope>
    <source>
        <strain evidence="16 17">RF1</strain>
    </source>
</reference>
<keyword evidence="6 13" id="KW-0479">Metal-binding</keyword>
<keyword evidence="7" id="KW-0256">Endoplasmic reticulum</keyword>
<dbReference type="GO" id="GO:0020037">
    <property type="term" value="F:heme binding"/>
    <property type="evidence" value="ECO:0007669"/>
    <property type="project" value="InterPro"/>
</dbReference>
<dbReference type="InterPro" id="IPR050196">
    <property type="entry name" value="Cytochrome_P450_Monoox"/>
</dbReference>
<evidence type="ECO:0000256" key="6">
    <source>
        <dbReference type="ARBA" id="ARBA00022723"/>
    </source>
</evidence>
<evidence type="ECO:0000256" key="12">
    <source>
        <dbReference type="ARBA" id="ARBA00023136"/>
    </source>
</evidence>
<dbReference type="EMBL" id="AP029266">
    <property type="protein sequence ID" value="BFG03006.1"/>
    <property type="molecule type" value="Genomic_DNA"/>
</dbReference>
<evidence type="ECO:0000313" key="17">
    <source>
        <dbReference type="Proteomes" id="UP001500889"/>
    </source>
</evidence>
<dbReference type="GO" id="GO:0004497">
    <property type="term" value="F:monooxygenase activity"/>
    <property type="evidence" value="ECO:0007669"/>
    <property type="project" value="UniProtKB-KW"/>
</dbReference>
<dbReference type="InterPro" id="IPR036396">
    <property type="entry name" value="Cyt_P450_sf"/>
</dbReference>